<evidence type="ECO:0000313" key="2">
    <source>
        <dbReference type="Proteomes" id="UP000198606"/>
    </source>
</evidence>
<dbReference type="EMBL" id="FNDG01000026">
    <property type="protein sequence ID" value="SDI84238.1"/>
    <property type="molecule type" value="Genomic_DNA"/>
</dbReference>
<proteinExistence type="predicted"/>
<name>A0A1G8NVT7_9GAMM</name>
<dbReference type="Proteomes" id="UP000198606">
    <property type="component" value="Unassembled WGS sequence"/>
</dbReference>
<organism evidence="1 2">
    <name type="scientific">Phytopseudomonas flavescens</name>
    <dbReference type="NCBI Taxonomy" id="29435"/>
    <lineage>
        <taxon>Bacteria</taxon>
        <taxon>Pseudomonadati</taxon>
        <taxon>Pseudomonadota</taxon>
        <taxon>Gammaproteobacteria</taxon>
        <taxon>Pseudomonadales</taxon>
        <taxon>Pseudomonadaceae</taxon>
        <taxon>Phytopseudomonas</taxon>
    </lineage>
</organism>
<reference evidence="1 2" key="1">
    <citation type="submission" date="2016-10" db="EMBL/GenBank/DDBJ databases">
        <authorList>
            <person name="de Groot N.N."/>
        </authorList>
    </citation>
    <scope>NUCLEOTIDE SEQUENCE [LARGE SCALE GENOMIC DNA]</scope>
    <source>
        <strain evidence="1 2">LMG 18387</strain>
    </source>
</reference>
<dbReference type="AlphaFoldDB" id="A0A1G8NVT7"/>
<evidence type="ECO:0000313" key="1">
    <source>
        <dbReference type="EMBL" id="SDI84238.1"/>
    </source>
</evidence>
<gene>
    <name evidence="1" type="ORF">SAMN05216588_12632</name>
</gene>
<protein>
    <submittedName>
        <fullName evidence="1">Uncharacterized protein</fullName>
    </submittedName>
</protein>
<accession>A0A1G8NVT7</accession>
<sequence length="162" mass="17427">MRTRCPNCGTTLSLDALIAHDGAREALGVAFKLSGPLGNALIRYLGLFRPDARELTLDRVAKLLGELLPDMQAQRVERNGQIHDAPPAAWVWAIEQSLIARESGRLVTPLKGHGWLYQVISQWQPEAATAVALTGATARLSGRPTSQTANAIAALQERINGG</sequence>
<dbReference type="STRING" id="29435.SAMN05216588_12632"/>